<feature type="non-terminal residue" evidence="2">
    <location>
        <position position="167"/>
    </location>
</feature>
<dbReference type="PANTHER" id="PTHR10887">
    <property type="entry name" value="DNA2/NAM7 HELICASE FAMILY"/>
    <property type="match status" value="1"/>
</dbReference>
<evidence type="ECO:0000313" key="3">
    <source>
        <dbReference type="Proteomes" id="UP001596207"/>
    </source>
</evidence>
<sequence length="167" mass="18892">HLEGTTGRDPAILVLLQDIIDAVEERVAAEPDNVGEVLRAFRADLQDDLSLVEATLRRYNSVLATTVQQVDSSEMHRIVDAPLPVFDTVIVDEAARANPLDLMIPLACARKRIVLVGDHKQLPHALELKLERELRRTNRISTSSDLSRSLFERWFDMFDGIEPRLRT</sequence>
<dbReference type="Gene3D" id="3.40.50.300">
    <property type="entry name" value="P-loop containing nucleotide triphosphate hydrolases"/>
    <property type="match status" value="1"/>
</dbReference>
<keyword evidence="3" id="KW-1185">Reference proteome</keyword>
<comment type="caution">
    <text evidence="2">The sequence shown here is derived from an EMBL/GenBank/DDBJ whole genome shotgun (WGS) entry which is preliminary data.</text>
</comment>
<organism evidence="2 3">
    <name type="scientific">Micromonospora harpali</name>
    <dbReference type="NCBI Taxonomy" id="1490225"/>
    <lineage>
        <taxon>Bacteria</taxon>
        <taxon>Bacillati</taxon>
        <taxon>Actinomycetota</taxon>
        <taxon>Actinomycetes</taxon>
        <taxon>Micromonosporales</taxon>
        <taxon>Micromonosporaceae</taxon>
        <taxon>Micromonospora</taxon>
    </lineage>
</organism>
<dbReference type="SUPFAM" id="SSF52540">
    <property type="entry name" value="P-loop containing nucleoside triphosphate hydrolases"/>
    <property type="match status" value="1"/>
</dbReference>
<name>A0ABW1I140_9ACTN</name>
<dbReference type="RefSeq" id="WP_377539914.1">
    <property type="nucleotide sequence ID" value="NZ_JBHSQQ010000996.1"/>
</dbReference>
<dbReference type="PANTHER" id="PTHR10887:SF495">
    <property type="entry name" value="HELICASE SENATAXIN ISOFORM X1-RELATED"/>
    <property type="match status" value="1"/>
</dbReference>
<feature type="domain" description="DNA2/NAM7 helicase helicase" evidence="1">
    <location>
        <begin position="40"/>
        <end position="123"/>
    </location>
</feature>
<reference evidence="3" key="1">
    <citation type="journal article" date="2019" name="Int. J. Syst. Evol. Microbiol.">
        <title>The Global Catalogue of Microorganisms (GCM) 10K type strain sequencing project: providing services to taxonomists for standard genome sequencing and annotation.</title>
        <authorList>
            <consortium name="The Broad Institute Genomics Platform"/>
            <consortium name="The Broad Institute Genome Sequencing Center for Infectious Disease"/>
            <person name="Wu L."/>
            <person name="Ma J."/>
        </authorList>
    </citation>
    <scope>NUCLEOTIDE SEQUENCE [LARGE SCALE GENOMIC DNA]</scope>
    <source>
        <strain evidence="3">CGMCC 4.7173</strain>
    </source>
</reference>
<proteinExistence type="predicted"/>
<dbReference type="InterPro" id="IPR041677">
    <property type="entry name" value="DNA2/NAM7_AAA_11"/>
</dbReference>
<dbReference type="EMBL" id="JBHSQQ010000996">
    <property type="protein sequence ID" value="MFC5946648.1"/>
    <property type="molecule type" value="Genomic_DNA"/>
</dbReference>
<dbReference type="Proteomes" id="UP001596207">
    <property type="component" value="Unassembled WGS sequence"/>
</dbReference>
<dbReference type="InterPro" id="IPR045055">
    <property type="entry name" value="DNA2/NAM7-like"/>
</dbReference>
<evidence type="ECO:0000313" key="2">
    <source>
        <dbReference type="EMBL" id="MFC5946648.1"/>
    </source>
</evidence>
<evidence type="ECO:0000259" key="1">
    <source>
        <dbReference type="Pfam" id="PF13086"/>
    </source>
</evidence>
<dbReference type="Pfam" id="PF13086">
    <property type="entry name" value="AAA_11"/>
    <property type="match status" value="1"/>
</dbReference>
<dbReference type="InterPro" id="IPR027417">
    <property type="entry name" value="P-loop_NTPase"/>
</dbReference>
<gene>
    <name evidence="2" type="ORF">ACFPZ4_35520</name>
</gene>
<feature type="non-terminal residue" evidence="2">
    <location>
        <position position="1"/>
    </location>
</feature>
<protein>
    <submittedName>
        <fullName evidence="2">AAA domain-containing protein</fullName>
    </submittedName>
</protein>
<accession>A0ABW1I140</accession>